<dbReference type="GO" id="GO:0004843">
    <property type="term" value="F:cysteine-type deubiquitinase activity"/>
    <property type="evidence" value="ECO:0007669"/>
    <property type="project" value="InterPro"/>
</dbReference>
<dbReference type="EMBL" id="CM007390">
    <property type="protein sequence ID" value="ONK55824.1"/>
    <property type="molecule type" value="Genomic_DNA"/>
</dbReference>
<evidence type="ECO:0000256" key="2">
    <source>
        <dbReference type="ARBA" id="ARBA00022737"/>
    </source>
</evidence>
<dbReference type="Gramene" id="ONK55824">
    <property type="protein sequence ID" value="ONK55824"/>
    <property type="gene ID" value="A4U43_C10F1350"/>
</dbReference>
<evidence type="ECO:0000259" key="6">
    <source>
        <dbReference type="PROSITE" id="PS51283"/>
    </source>
</evidence>
<feature type="domain" description="USP" evidence="5">
    <location>
        <begin position="472"/>
        <end position="1074"/>
    </location>
</feature>
<dbReference type="SUPFAM" id="SSF54001">
    <property type="entry name" value="Cysteine proteinases"/>
    <property type="match status" value="1"/>
</dbReference>
<dbReference type="PANTHER" id="PTHR21646:SF46">
    <property type="entry name" value="UBIQUITIN CARBOXYL-TERMINAL HYDROLASE"/>
    <property type="match status" value="1"/>
</dbReference>
<keyword evidence="8" id="KW-1185">Reference proteome</keyword>
<evidence type="ECO:0000313" key="8">
    <source>
        <dbReference type="Proteomes" id="UP000243459"/>
    </source>
</evidence>
<dbReference type="InterPro" id="IPR018200">
    <property type="entry name" value="USP_CS"/>
</dbReference>
<evidence type="ECO:0000259" key="5">
    <source>
        <dbReference type="PROSITE" id="PS50235"/>
    </source>
</evidence>
<gene>
    <name evidence="7" type="ORF">A4U43_C10F1350</name>
</gene>
<dbReference type="SMART" id="SM00695">
    <property type="entry name" value="DUSP"/>
    <property type="match status" value="1"/>
</dbReference>
<dbReference type="SUPFAM" id="SSF143791">
    <property type="entry name" value="DUSP-like"/>
    <property type="match status" value="1"/>
</dbReference>
<dbReference type="Gene3D" id="3.10.20.90">
    <property type="entry name" value="Phosphatidylinositol 3-kinase Catalytic Subunit, Chain A, domain 1"/>
    <property type="match status" value="1"/>
</dbReference>
<dbReference type="Pfam" id="PF00443">
    <property type="entry name" value="UCH"/>
    <property type="match status" value="1"/>
</dbReference>
<comment type="similarity">
    <text evidence="1">Belongs to the peptidase C19 family.</text>
</comment>
<dbReference type="Gene3D" id="3.30.2230.10">
    <property type="entry name" value="DUSP-like"/>
    <property type="match status" value="1"/>
</dbReference>
<dbReference type="InterPro" id="IPR002885">
    <property type="entry name" value="PPR_rpt"/>
</dbReference>
<dbReference type="Pfam" id="PF01535">
    <property type="entry name" value="PPR"/>
    <property type="match status" value="1"/>
</dbReference>
<dbReference type="PROSITE" id="PS51283">
    <property type="entry name" value="DUSP"/>
    <property type="match status" value="1"/>
</dbReference>
<organism evidence="7 8">
    <name type="scientific">Asparagus officinalis</name>
    <name type="common">Garden asparagus</name>
    <dbReference type="NCBI Taxonomy" id="4686"/>
    <lineage>
        <taxon>Eukaryota</taxon>
        <taxon>Viridiplantae</taxon>
        <taxon>Streptophyta</taxon>
        <taxon>Embryophyta</taxon>
        <taxon>Tracheophyta</taxon>
        <taxon>Spermatophyta</taxon>
        <taxon>Magnoliopsida</taxon>
        <taxon>Liliopsida</taxon>
        <taxon>Asparagales</taxon>
        <taxon>Asparagaceae</taxon>
        <taxon>Asparagoideae</taxon>
        <taxon>Asparagus</taxon>
    </lineage>
</organism>
<dbReference type="GO" id="GO:0016579">
    <property type="term" value="P:protein deubiquitination"/>
    <property type="evidence" value="ECO:0007669"/>
    <property type="project" value="InterPro"/>
</dbReference>
<accession>A0A5P1DZT6</accession>
<dbReference type="CDD" id="cd02674">
    <property type="entry name" value="Peptidase_C19R"/>
    <property type="match status" value="1"/>
</dbReference>
<dbReference type="AlphaFoldDB" id="A0A5P1DZT6"/>
<reference evidence="8" key="1">
    <citation type="journal article" date="2017" name="Nat. Commun.">
        <title>The asparagus genome sheds light on the origin and evolution of a young Y chromosome.</title>
        <authorList>
            <person name="Harkess A."/>
            <person name="Zhou J."/>
            <person name="Xu C."/>
            <person name="Bowers J.E."/>
            <person name="Van der Hulst R."/>
            <person name="Ayyampalayam S."/>
            <person name="Mercati F."/>
            <person name="Riccardi P."/>
            <person name="McKain M.R."/>
            <person name="Kakrana A."/>
            <person name="Tang H."/>
            <person name="Ray J."/>
            <person name="Groenendijk J."/>
            <person name="Arikit S."/>
            <person name="Mathioni S.M."/>
            <person name="Nakano M."/>
            <person name="Shan H."/>
            <person name="Telgmann-Rauber A."/>
            <person name="Kanno A."/>
            <person name="Yue Z."/>
            <person name="Chen H."/>
            <person name="Li W."/>
            <person name="Chen Y."/>
            <person name="Xu X."/>
            <person name="Zhang Y."/>
            <person name="Luo S."/>
            <person name="Chen H."/>
            <person name="Gao J."/>
            <person name="Mao Z."/>
            <person name="Pires J.C."/>
            <person name="Luo M."/>
            <person name="Kudrna D."/>
            <person name="Wing R.A."/>
            <person name="Meyers B.C."/>
            <person name="Yi K."/>
            <person name="Kong H."/>
            <person name="Lavrijsen P."/>
            <person name="Sunseri F."/>
            <person name="Falavigna A."/>
            <person name="Ye Y."/>
            <person name="Leebens-Mack J.H."/>
            <person name="Chen G."/>
        </authorList>
    </citation>
    <scope>NUCLEOTIDE SEQUENCE [LARGE SCALE GENOMIC DNA]</scope>
    <source>
        <strain evidence="8">cv. DH0086</strain>
    </source>
</reference>
<feature type="compositionally biased region" description="Polar residues" evidence="4">
    <location>
        <begin position="1083"/>
        <end position="1100"/>
    </location>
</feature>
<protein>
    <submittedName>
        <fullName evidence="7">Uncharacterized protein</fullName>
    </submittedName>
</protein>
<feature type="repeat" description="PPR" evidence="3">
    <location>
        <begin position="105"/>
        <end position="139"/>
    </location>
</feature>
<dbReference type="Proteomes" id="UP000243459">
    <property type="component" value="Chromosome 10"/>
</dbReference>
<sequence length="1100" mass="123740">MLWRISRKGCEDDVVVYRMLLEALCRDGRVKDAEEVMGKVLLKGLRSRARRRGFRKPELEGLDEEGAKERIDEGLVSGGVRSLRSYEAVIGDLYEEGRIKSADKVLRSYEAVIGDLYEEGRIKSADKVFGEMCNRGFRPTVGLYEKKIAALCDDKRVGDAGLMPSESCLPLTPEEERETVEELTRVADASPKEGDVWCLISARWFRGWKRYVQLKSSNDDSITSEQLNGIPPHVACKPGKIDNSELVTNGTYEENNGLVLRRNLLEEEDYCLVPQEVWKKLHEWYKGGPELPRKRISLGLHGKSFAVEVYPLSLQLVDGRDLSERTITISRKALVGELYSMVCTLLTLEQAKVDIWDYYEKVKHDNLQKFDQTLEEAELMMDQDILLEVKDDAFFPSNSGVDSTGNELALVPIEPPRSPVTIAGGPTFSNGYSNTFGSHFLQGNSFSSVLRDMDDDNDSISNGSKGSSRGLRGLQNLGNTCFMNSALQCLVHTPDLVRFFLQDYTLEINKDNPLGMQGELATAFGDLLRNLWSSGATAIAPRSFKAKLARFAPQFSGYNQHDSQELLAFLLDGLHEDLNRVINKPYIEAKDANGRSDEEFADECWNNHKARNDSIIVDVCQGQYKSTLVCPVCSKVSVTFDPFMYLSLPLPSTTTRTMTVTVFSGVGSALPMPFTVTVPKNGTCRDLSRALNVACSLTSSEDLLLAEVYKNRIYRYLDFFDSLSGIKNEECLVAYKLPANYKDFVRLEIMHQRIERPQEPQYNLFSPSCLGTPLVTCLSKEAKTGADIHTAVCTLLSPLLRGKTPMKHTKVSKENGYLSSLDGVVPGDDSNPCTSDTEFSDSFMEIEMEDDACPSLQIAFTNERGYNRVPIDNDSNIPPGSCIRVLLEWSDKNLELYDFSFLEDLPEVFRPFGSMVKKTREEAITLFSCLDAFLKEEPLGPDDMWYCPGCKEHRQATKKLDLWRLPEILVVHLKRFSYSRYMKNKLDTFVNFPVHDLDLSQYVKHNSDAARQTHVYELYAVSNHYGGLGGGHYSAYAKLIEEDSWFHFDDSFVSPASEDSIQTTAAYVLFYRRVQVDTEKSNNTEMGNGEEPSSSANSLT</sequence>
<dbReference type="InterPro" id="IPR006615">
    <property type="entry name" value="Pept_C19_DUSP"/>
</dbReference>
<dbReference type="PROSITE" id="PS00972">
    <property type="entry name" value="USP_1"/>
    <property type="match status" value="1"/>
</dbReference>
<dbReference type="PANTHER" id="PTHR21646">
    <property type="entry name" value="UBIQUITIN CARBOXYL-TERMINAL HYDROLASE"/>
    <property type="match status" value="1"/>
</dbReference>
<name>A0A5P1DZT6_ASPOF</name>
<dbReference type="InterPro" id="IPR035927">
    <property type="entry name" value="DUSP-like_sf"/>
</dbReference>
<proteinExistence type="inferred from homology"/>
<dbReference type="InterPro" id="IPR028889">
    <property type="entry name" value="USP"/>
</dbReference>
<evidence type="ECO:0000313" key="7">
    <source>
        <dbReference type="EMBL" id="ONK55824.1"/>
    </source>
</evidence>
<dbReference type="InterPro" id="IPR050185">
    <property type="entry name" value="Ub_carboxyl-term_hydrolase"/>
</dbReference>
<keyword evidence="2" id="KW-0677">Repeat</keyword>
<dbReference type="OMA" id="NHSRGDQ"/>
<feature type="repeat" description="PPR" evidence="3">
    <location>
        <begin position="13"/>
        <end position="47"/>
    </location>
</feature>
<dbReference type="PROSITE" id="PS50235">
    <property type="entry name" value="USP_3"/>
    <property type="match status" value="1"/>
</dbReference>
<dbReference type="Gene3D" id="1.25.40.10">
    <property type="entry name" value="Tetratricopeptide repeat domain"/>
    <property type="match status" value="1"/>
</dbReference>
<dbReference type="InterPro" id="IPR038765">
    <property type="entry name" value="Papain-like_cys_pep_sf"/>
</dbReference>
<feature type="domain" description="DUSP" evidence="6">
    <location>
        <begin position="171"/>
        <end position="296"/>
    </location>
</feature>
<dbReference type="PROSITE" id="PS00973">
    <property type="entry name" value="USP_2"/>
    <property type="match status" value="1"/>
</dbReference>
<dbReference type="Pfam" id="PF06337">
    <property type="entry name" value="DUSP"/>
    <property type="match status" value="1"/>
</dbReference>
<feature type="region of interest" description="Disordered" evidence="4">
    <location>
        <begin position="1080"/>
        <end position="1100"/>
    </location>
</feature>
<evidence type="ECO:0000256" key="1">
    <source>
        <dbReference type="ARBA" id="ARBA00009085"/>
    </source>
</evidence>
<dbReference type="Gene3D" id="3.90.70.10">
    <property type="entry name" value="Cysteine proteinases"/>
    <property type="match status" value="2"/>
</dbReference>
<evidence type="ECO:0000256" key="3">
    <source>
        <dbReference type="PROSITE-ProRule" id="PRU00708"/>
    </source>
</evidence>
<dbReference type="PROSITE" id="PS51375">
    <property type="entry name" value="PPR"/>
    <property type="match status" value="2"/>
</dbReference>
<dbReference type="InterPro" id="IPR011990">
    <property type="entry name" value="TPR-like_helical_dom_sf"/>
</dbReference>
<evidence type="ECO:0000256" key="4">
    <source>
        <dbReference type="SAM" id="MobiDB-lite"/>
    </source>
</evidence>
<dbReference type="Pfam" id="PF12854">
    <property type="entry name" value="PPR_1"/>
    <property type="match status" value="1"/>
</dbReference>
<dbReference type="InterPro" id="IPR001394">
    <property type="entry name" value="Peptidase_C19_UCH"/>
</dbReference>